<sequence length="412" mass="46940">MRNMPQELADHVLDYHHADVKTLQSASLVCRSWSLSCRVHLFNKLDLCIFDARTVTRQFQHDDLDHSCDIALRKFERLDAILYEDPTISRFVHEVEVDGSFEQSKSLRALVEGALARILTKVAAMTIRIRHLSWGQLSSPFRHSLIFACCSSSVSELEIWNCQIPTSALVHLWGSPYGLKRLKISHLRKATEDVDDMPITPIIPPTSEDNHFVTTLHHLETLVIETSLMGLILRLLVEANYTIDLQTLRHLQISHVDDISSVSLFIRVAGHHIETLEMWGPSSPDVLCGVHESIDLRYTPRLQNLRLLGVLWSPTSSPADCLNAMFDNIQETYRMSHLYILLSVVKKPRQKLNWNGWRSIDRTLTRSYFSALQHVEVVIHLSSAGPKALNLGKLANHFPELSKRGILSLRCQ</sequence>
<keyword evidence="2" id="KW-1185">Reference proteome</keyword>
<proteinExistence type="predicted"/>
<accession>A0A5C3LRU5</accession>
<name>A0A5C3LRU5_9AGAR</name>
<reference evidence="1 2" key="1">
    <citation type="journal article" date="2019" name="Nat. Ecol. Evol.">
        <title>Megaphylogeny resolves global patterns of mushroom evolution.</title>
        <authorList>
            <person name="Varga T."/>
            <person name="Krizsan K."/>
            <person name="Foldi C."/>
            <person name="Dima B."/>
            <person name="Sanchez-Garcia M."/>
            <person name="Sanchez-Ramirez S."/>
            <person name="Szollosi G.J."/>
            <person name="Szarkandi J.G."/>
            <person name="Papp V."/>
            <person name="Albert L."/>
            <person name="Andreopoulos W."/>
            <person name="Angelini C."/>
            <person name="Antonin V."/>
            <person name="Barry K.W."/>
            <person name="Bougher N.L."/>
            <person name="Buchanan P."/>
            <person name="Buyck B."/>
            <person name="Bense V."/>
            <person name="Catcheside P."/>
            <person name="Chovatia M."/>
            <person name="Cooper J."/>
            <person name="Damon W."/>
            <person name="Desjardin D."/>
            <person name="Finy P."/>
            <person name="Geml J."/>
            <person name="Haridas S."/>
            <person name="Hughes K."/>
            <person name="Justo A."/>
            <person name="Karasinski D."/>
            <person name="Kautmanova I."/>
            <person name="Kiss B."/>
            <person name="Kocsube S."/>
            <person name="Kotiranta H."/>
            <person name="LaButti K.M."/>
            <person name="Lechner B.E."/>
            <person name="Liimatainen K."/>
            <person name="Lipzen A."/>
            <person name="Lukacs Z."/>
            <person name="Mihaltcheva S."/>
            <person name="Morgado L.N."/>
            <person name="Niskanen T."/>
            <person name="Noordeloos M.E."/>
            <person name="Ohm R.A."/>
            <person name="Ortiz-Santana B."/>
            <person name="Ovrebo C."/>
            <person name="Racz N."/>
            <person name="Riley R."/>
            <person name="Savchenko A."/>
            <person name="Shiryaev A."/>
            <person name="Soop K."/>
            <person name="Spirin V."/>
            <person name="Szebenyi C."/>
            <person name="Tomsovsky M."/>
            <person name="Tulloss R.E."/>
            <person name="Uehling J."/>
            <person name="Grigoriev I.V."/>
            <person name="Vagvolgyi C."/>
            <person name="Papp T."/>
            <person name="Martin F.M."/>
            <person name="Miettinen O."/>
            <person name="Hibbett D.S."/>
            <person name="Nagy L.G."/>
        </authorList>
    </citation>
    <scope>NUCLEOTIDE SEQUENCE [LARGE SCALE GENOMIC DNA]</scope>
    <source>
        <strain evidence="1 2">CBS 166.37</strain>
    </source>
</reference>
<dbReference type="EMBL" id="ML213618">
    <property type="protein sequence ID" value="TFK35824.1"/>
    <property type="molecule type" value="Genomic_DNA"/>
</dbReference>
<evidence type="ECO:0000313" key="2">
    <source>
        <dbReference type="Proteomes" id="UP000308652"/>
    </source>
</evidence>
<dbReference type="AlphaFoldDB" id="A0A5C3LRU5"/>
<evidence type="ECO:0000313" key="1">
    <source>
        <dbReference type="EMBL" id="TFK35824.1"/>
    </source>
</evidence>
<dbReference type="Proteomes" id="UP000308652">
    <property type="component" value="Unassembled WGS sequence"/>
</dbReference>
<organism evidence="1 2">
    <name type="scientific">Crucibulum laeve</name>
    <dbReference type="NCBI Taxonomy" id="68775"/>
    <lineage>
        <taxon>Eukaryota</taxon>
        <taxon>Fungi</taxon>
        <taxon>Dikarya</taxon>
        <taxon>Basidiomycota</taxon>
        <taxon>Agaricomycotina</taxon>
        <taxon>Agaricomycetes</taxon>
        <taxon>Agaricomycetidae</taxon>
        <taxon>Agaricales</taxon>
        <taxon>Agaricineae</taxon>
        <taxon>Nidulariaceae</taxon>
        <taxon>Crucibulum</taxon>
    </lineage>
</organism>
<protein>
    <recommendedName>
        <fullName evidence="3">F-box domain-containing protein</fullName>
    </recommendedName>
</protein>
<gene>
    <name evidence="1" type="ORF">BDQ12DRAFT_737315</name>
</gene>
<dbReference type="OrthoDB" id="2788229at2759"/>
<evidence type="ECO:0008006" key="3">
    <source>
        <dbReference type="Google" id="ProtNLM"/>
    </source>
</evidence>